<reference evidence="3 4" key="1">
    <citation type="submission" date="2018-06" db="EMBL/GenBank/DDBJ databases">
        <title>Genomic Encyclopedia of Archaeal and Bacterial Type Strains, Phase II (KMG-II): from individual species to whole genera.</title>
        <authorList>
            <person name="Goeker M."/>
        </authorList>
    </citation>
    <scope>NUCLEOTIDE SEQUENCE [LARGE SCALE GENOMIC DNA]</scope>
    <source>
        <strain evidence="3 4">DSM 6779</strain>
    </source>
</reference>
<dbReference type="GO" id="GO:0030313">
    <property type="term" value="C:cell envelope"/>
    <property type="evidence" value="ECO:0007669"/>
    <property type="project" value="UniProtKB-SubCell"/>
</dbReference>
<dbReference type="NCBIfam" id="TIGR04183">
    <property type="entry name" value="Por_Secre_tail"/>
    <property type="match status" value="1"/>
</dbReference>
<dbReference type="Pfam" id="PF09479">
    <property type="entry name" value="Flg_new"/>
    <property type="match status" value="1"/>
</dbReference>
<dbReference type="PANTHER" id="PTHR45661:SF3">
    <property type="entry name" value="IG-LIKE DOMAIN-CONTAINING PROTEIN"/>
    <property type="match status" value="1"/>
</dbReference>
<evidence type="ECO:0000313" key="4">
    <source>
        <dbReference type="Proteomes" id="UP000249239"/>
    </source>
</evidence>
<dbReference type="InterPro" id="IPR026444">
    <property type="entry name" value="Secre_tail"/>
</dbReference>
<accession>A0A2W7NL36</accession>
<evidence type="ECO:0000259" key="2">
    <source>
        <dbReference type="Pfam" id="PF18962"/>
    </source>
</evidence>
<sequence length="717" mass="76659">MMMKIFTPLTTLVVLFLTLGFSAKAGSYTLTLNDVYFDETTGSIYGCKNIAEKEIEIPASFYVGGKDVEVITISNSAFNNHAFTSIVIPEGITTIGNNTFNNNALTSITIPGSVTAIGERAFANNKLSSITIPVSVTSIGGGAFNNNVINQVNGQTSDGFIYARNSDGSDNKTTIASYGGAVKSIDFIPDNVTTIGQLAFYDNALTSVVIPANVTTIGDNAFEKNALTTITIPNNVTSIGGYAFANNSLTTLNISNSVISIGRGAFNHNLLAQKNGNAFNGLVYARNNDGSDDLSTIISYGGTSKTIDFIPSDVTTIKSYAFTENAIESVTFPSKLTSIEEWAFAANKIGTVTLPNSVTTIGEYAFAFNQTIASVTLPDNITTIEEWAFGDNALTSINLPNHITYIGKSALASNKLTSLTIPNSVTVIDDNAFFNNALTSVTIPNSVTSIGKSAFEDNLLTSVTIPTSITSIKDFTFSHNALTSVTIPNSVTSIGIWAFCQNALSSVTIPNSVLSIGRYAFYYNNLTSYALPAHPNLNSYGWMDENSASYNGGDNVSNLDISYNIPGAYPIFYELRDGENTPSNPIAYHKDAGVATFSDATRPGYTFMGWYNANNEKVTTIASGTEANVVLYAQWGVASNVDEATPPRLTLFPNPATSFITINHAEGQMLSIYAMTGTLMMQTPIVSESKTITVNHLPQGTYVAKIGNETLHLMIKR</sequence>
<dbReference type="Proteomes" id="UP000249239">
    <property type="component" value="Unassembled WGS sequence"/>
</dbReference>
<dbReference type="InterPro" id="IPR013378">
    <property type="entry name" value="InlB-like_B-rpt"/>
</dbReference>
<dbReference type="EMBL" id="QKZK01000009">
    <property type="protein sequence ID" value="PZX17384.1"/>
    <property type="molecule type" value="Genomic_DNA"/>
</dbReference>
<dbReference type="OrthoDB" id="8428774at2"/>
<comment type="subcellular location">
    <subcellularLocation>
        <location evidence="1">Cell envelope</location>
    </subcellularLocation>
</comment>
<feature type="domain" description="Secretion system C-terminal sorting" evidence="2">
    <location>
        <begin position="651"/>
        <end position="710"/>
    </location>
</feature>
<evidence type="ECO:0000256" key="1">
    <source>
        <dbReference type="ARBA" id="ARBA00004196"/>
    </source>
</evidence>
<dbReference type="InterPro" id="IPR053139">
    <property type="entry name" value="Surface_bspA-like"/>
</dbReference>
<dbReference type="AlphaFoldDB" id="A0A2W7NL36"/>
<name>A0A2W7NL36_9BACT</name>
<dbReference type="SUPFAM" id="SSF52058">
    <property type="entry name" value="L domain-like"/>
    <property type="match status" value="2"/>
</dbReference>
<organism evidence="3 4">
    <name type="scientific">Breznakibacter xylanolyticus</name>
    <dbReference type="NCBI Taxonomy" id="990"/>
    <lineage>
        <taxon>Bacteria</taxon>
        <taxon>Pseudomonadati</taxon>
        <taxon>Bacteroidota</taxon>
        <taxon>Bacteroidia</taxon>
        <taxon>Marinilabiliales</taxon>
        <taxon>Marinilabiliaceae</taxon>
        <taxon>Breznakibacter</taxon>
    </lineage>
</organism>
<evidence type="ECO:0000313" key="3">
    <source>
        <dbReference type="EMBL" id="PZX17384.1"/>
    </source>
</evidence>
<gene>
    <name evidence="3" type="ORF">LX69_01433</name>
</gene>
<dbReference type="NCBIfam" id="TIGR02543">
    <property type="entry name" value="List_Bact_rpt"/>
    <property type="match status" value="1"/>
</dbReference>
<dbReference type="InterPro" id="IPR042229">
    <property type="entry name" value="Listeria/Bacterioides_rpt_sf"/>
</dbReference>
<dbReference type="Gene3D" id="3.80.10.10">
    <property type="entry name" value="Ribonuclease Inhibitor"/>
    <property type="match status" value="4"/>
</dbReference>
<dbReference type="InterPro" id="IPR032675">
    <property type="entry name" value="LRR_dom_sf"/>
</dbReference>
<proteinExistence type="predicted"/>
<dbReference type="Gene3D" id="2.60.40.4270">
    <property type="entry name" value="Listeria-Bacteroides repeat domain"/>
    <property type="match status" value="1"/>
</dbReference>
<comment type="caution">
    <text evidence="3">The sequence shown here is derived from an EMBL/GenBank/DDBJ whole genome shotgun (WGS) entry which is preliminary data.</text>
</comment>
<dbReference type="InterPro" id="IPR026906">
    <property type="entry name" value="LRR_5"/>
</dbReference>
<dbReference type="Pfam" id="PF18962">
    <property type="entry name" value="Por_Secre_tail"/>
    <property type="match status" value="1"/>
</dbReference>
<dbReference type="Pfam" id="PF13306">
    <property type="entry name" value="LRR_5"/>
    <property type="match status" value="3"/>
</dbReference>
<keyword evidence="4" id="KW-1185">Reference proteome</keyword>
<dbReference type="PANTHER" id="PTHR45661">
    <property type="entry name" value="SURFACE ANTIGEN"/>
    <property type="match status" value="1"/>
</dbReference>
<protein>
    <submittedName>
        <fullName evidence="3">Putative repeat protein (TIGR02543 family)/predicted secreted protein (Por secretion system target)</fullName>
    </submittedName>
</protein>